<keyword evidence="3" id="KW-1185">Reference proteome</keyword>
<gene>
    <name evidence="2" type="ORF">NCGR_LOCUS49890</name>
</gene>
<dbReference type="EMBL" id="CAJGYO010000014">
    <property type="protein sequence ID" value="CAD6266585.1"/>
    <property type="molecule type" value="Genomic_DNA"/>
</dbReference>
<name>A0A811R8X1_9POAL</name>
<feature type="region of interest" description="Disordered" evidence="1">
    <location>
        <begin position="1"/>
        <end position="57"/>
    </location>
</feature>
<feature type="compositionally biased region" description="Basic and acidic residues" evidence="1">
    <location>
        <begin position="23"/>
        <end position="38"/>
    </location>
</feature>
<proteinExistence type="predicted"/>
<accession>A0A811R8X1</accession>
<dbReference type="Proteomes" id="UP000604825">
    <property type="component" value="Unassembled WGS sequence"/>
</dbReference>
<reference evidence="2" key="1">
    <citation type="submission" date="2020-10" db="EMBL/GenBank/DDBJ databases">
        <authorList>
            <person name="Han B."/>
            <person name="Lu T."/>
            <person name="Zhao Q."/>
            <person name="Huang X."/>
            <person name="Zhao Y."/>
        </authorList>
    </citation>
    <scope>NUCLEOTIDE SEQUENCE</scope>
</reference>
<evidence type="ECO:0000256" key="1">
    <source>
        <dbReference type="SAM" id="MobiDB-lite"/>
    </source>
</evidence>
<evidence type="ECO:0000313" key="3">
    <source>
        <dbReference type="Proteomes" id="UP000604825"/>
    </source>
</evidence>
<protein>
    <submittedName>
        <fullName evidence="2">Uncharacterized protein</fullName>
    </submittedName>
</protein>
<evidence type="ECO:0000313" key="2">
    <source>
        <dbReference type="EMBL" id="CAD6266585.1"/>
    </source>
</evidence>
<sequence length="87" mass="9219">MAARRRAAGGAGRAGPALAARAARGERQRLRVGEEGRDGGQAAPDRAVPGRENPAAAPDLQELVDQLKRGLMLNWISEDHVGQQVKD</sequence>
<dbReference type="AlphaFoldDB" id="A0A811R8X1"/>
<organism evidence="2 3">
    <name type="scientific">Miscanthus lutarioriparius</name>
    <dbReference type="NCBI Taxonomy" id="422564"/>
    <lineage>
        <taxon>Eukaryota</taxon>
        <taxon>Viridiplantae</taxon>
        <taxon>Streptophyta</taxon>
        <taxon>Embryophyta</taxon>
        <taxon>Tracheophyta</taxon>
        <taxon>Spermatophyta</taxon>
        <taxon>Magnoliopsida</taxon>
        <taxon>Liliopsida</taxon>
        <taxon>Poales</taxon>
        <taxon>Poaceae</taxon>
        <taxon>PACMAD clade</taxon>
        <taxon>Panicoideae</taxon>
        <taxon>Andropogonodae</taxon>
        <taxon>Andropogoneae</taxon>
        <taxon>Saccharinae</taxon>
        <taxon>Miscanthus</taxon>
    </lineage>
</organism>
<comment type="caution">
    <text evidence="2">The sequence shown here is derived from an EMBL/GenBank/DDBJ whole genome shotgun (WGS) entry which is preliminary data.</text>
</comment>